<keyword evidence="5" id="KW-1133">Transmembrane helix</keyword>
<evidence type="ECO:0000256" key="1">
    <source>
        <dbReference type="ARBA" id="ARBA00004141"/>
    </source>
</evidence>
<dbReference type="GO" id="GO:0042626">
    <property type="term" value="F:ATPase-coupled transmembrane transporter activity"/>
    <property type="evidence" value="ECO:0007669"/>
    <property type="project" value="TreeGrafter"/>
</dbReference>
<comment type="subcellular location">
    <subcellularLocation>
        <location evidence="1">Membrane</location>
        <topology evidence="1">Multi-pass membrane protein</topology>
    </subcellularLocation>
</comment>
<accession>A0A9W9YYX3</accession>
<proteinExistence type="inferred from homology"/>
<dbReference type="GO" id="GO:0005524">
    <property type="term" value="F:ATP binding"/>
    <property type="evidence" value="ECO:0007669"/>
    <property type="project" value="UniProtKB-KW"/>
</dbReference>
<evidence type="ECO:0000256" key="5">
    <source>
        <dbReference type="SAM" id="Phobius"/>
    </source>
</evidence>
<keyword evidence="5" id="KW-0812">Transmembrane</keyword>
<dbReference type="EMBL" id="MU826861">
    <property type="protein sequence ID" value="KAJ7370583.1"/>
    <property type="molecule type" value="Genomic_DNA"/>
</dbReference>
<keyword evidence="4" id="KW-0067">ATP-binding</keyword>
<dbReference type="GO" id="GO:0016020">
    <property type="term" value="C:membrane"/>
    <property type="evidence" value="ECO:0007669"/>
    <property type="project" value="UniProtKB-SubCell"/>
</dbReference>
<dbReference type="PANTHER" id="PTHR24223:SF456">
    <property type="entry name" value="MULTIDRUG RESISTANCE-ASSOCIATED PROTEIN LETHAL(2)03659"/>
    <property type="match status" value="1"/>
</dbReference>
<gene>
    <name evidence="6" type="ORF">OS493_031319</name>
</gene>
<name>A0A9W9YYX3_9CNID</name>
<evidence type="ECO:0000313" key="7">
    <source>
        <dbReference type="Proteomes" id="UP001163046"/>
    </source>
</evidence>
<evidence type="ECO:0000256" key="4">
    <source>
        <dbReference type="ARBA" id="ARBA00022840"/>
    </source>
</evidence>
<keyword evidence="3" id="KW-0547">Nucleotide-binding</keyword>
<organism evidence="6 7">
    <name type="scientific">Desmophyllum pertusum</name>
    <dbReference type="NCBI Taxonomy" id="174260"/>
    <lineage>
        <taxon>Eukaryota</taxon>
        <taxon>Metazoa</taxon>
        <taxon>Cnidaria</taxon>
        <taxon>Anthozoa</taxon>
        <taxon>Hexacorallia</taxon>
        <taxon>Scleractinia</taxon>
        <taxon>Caryophylliina</taxon>
        <taxon>Caryophylliidae</taxon>
        <taxon>Desmophyllum</taxon>
    </lineage>
</organism>
<dbReference type="Proteomes" id="UP001163046">
    <property type="component" value="Unassembled WGS sequence"/>
</dbReference>
<sequence>MPNASNGKNPRDGASALSIVFFWWMNDVLRLGNKLTLTDQDLFPLLEDHKSEELIAKAEKMLVRRIKRASVEKQESPFMESNDQHNSLEIRPGDANFTNNSVFELRLPALKEMAIIRLKGFIVSVLVVLYFTTLPIAVLISVTTLVFAGTQLSSFTIFTVLLGLVTIRFTCCNNLGLAVQIVADGKIALDRIQAFIQEKVSKFDEIEQHQRLSNEQVNSLDNILVQDKTTKKTIAAQLTNYRKRDDSAGSNSQTFTSNSTATSTPNIFSNITAEVPLQKSEDQLQHLKDLDHIAVMENGSITHQGGCRELTNQGVFSDIFELSGIFVEDPGRVRSATLYEFNEKGNIMMVMNRPRSITTVSVPNRPRSISTISVLNRPRSITSVSGLRGHGLELPDFQEDDILSVPRVRLIAGNVSPKRIRSVSLHESNKKEIINAHKPSYTSASFLNGQEGKDNLAFSVDCELAKLQDCGGDSNIDEDSTPQFAYTSVSEADQRPALDMKEEEETLDEEVVNIRICYCKRDIFFANFSRRYQDENTQAFFMVVSSTRWLTIRLDLLSSLFITIVAVAAILLVENPALAGLALTYALQNPG</sequence>
<dbReference type="OrthoDB" id="6500128at2759"/>
<feature type="transmembrane region" description="Helical" evidence="5">
    <location>
        <begin position="121"/>
        <end position="146"/>
    </location>
</feature>
<evidence type="ECO:0000313" key="6">
    <source>
        <dbReference type="EMBL" id="KAJ7370583.1"/>
    </source>
</evidence>
<feature type="transmembrane region" description="Helical" evidence="5">
    <location>
        <begin position="152"/>
        <end position="171"/>
    </location>
</feature>
<evidence type="ECO:0000256" key="2">
    <source>
        <dbReference type="ARBA" id="ARBA00009726"/>
    </source>
</evidence>
<protein>
    <submittedName>
        <fullName evidence="6">Uncharacterized protein</fullName>
    </submittedName>
</protein>
<evidence type="ECO:0000256" key="3">
    <source>
        <dbReference type="ARBA" id="ARBA00022741"/>
    </source>
</evidence>
<dbReference type="PANTHER" id="PTHR24223">
    <property type="entry name" value="ATP-BINDING CASSETTE SUB-FAMILY C"/>
    <property type="match status" value="1"/>
</dbReference>
<dbReference type="AlphaFoldDB" id="A0A9W9YYX3"/>
<comment type="similarity">
    <text evidence="2">Belongs to the ABC transporter superfamily. ABCC family. Conjugate transporter (TC 3.A.1.208) subfamily.</text>
</comment>
<comment type="caution">
    <text evidence="6">The sequence shown here is derived from an EMBL/GenBank/DDBJ whole genome shotgun (WGS) entry which is preliminary data.</text>
</comment>
<reference evidence="6" key="1">
    <citation type="submission" date="2023-01" db="EMBL/GenBank/DDBJ databases">
        <title>Genome assembly of the deep-sea coral Lophelia pertusa.</title>
        <authorList>
            <person name="Herrera S."/>
            <person name="Cordes E."/>
        </authorList>
    </citation>
    <scope>NUCLEOTIDE SEQUENCE</scope>
    <source>
        <strain evidence="6">USNM1676648</strain>
        <tissue evidence="6">Polyp</tissue>
    </source>
</reference>
<keyword evidence="7" id="KW-1185">Reference proteome</keyword>
<feature type="transmembrane region" description="Helical" evidence="5">
    <location>
        <begin position="554"/>
        <end position="573"/>
    </location>
</feature>
<keyword evidence="5" id="KW-0472">Membrane</keyword>
<dbReference type="InterPro" id="IPR050173">
    <property type="entry name" value="ABC_transporter_C-like"/>
</dbReference>